<organism evidence="2 3">
    <name type="scientific">Flavobacterium terrigena</name>
    <dbReference type="NCBI Taxonomy" id="402734"/>
    <lineage>
        <taxon>Bacteria</taxon>
        <taxon>Pseudomonadati</taxon>
        <taxon>Bacteroidota</taxon>
        <taxon>Flavobacteriia</taxon>
        <taxon>Flavobacteriales</taxon>
        <taxon>Flavobacteriaceae</taxon>
        <taxon>Flavobacterium</taxon>
    </lineage>
</organism>
<accession>A0A1H6XSR8</accession>
<keyword evidence="1" id="KW-1133">Transmembrane helix</keyword>
<dbReference type="OrthoDB" id="654481at2"/>
<proteinExistence type="predicted"/>
<dbReference type="EMBL" id="FNYA01000010">
    <property type="protein sequence ID" value="SEJ32128.1"/>
    <property type="molecule type" value="Genomic_DNA"/>
</dbReference>
<feature type="transmembrane region" description="Helical" evidence="1">
    <location>
        <begin position="219"/>
        <end position="236"/>
    </location>
</feature>
<feature type="transmembrane region" description="Helical" evidence="1">
    <location>
        <begin position="134"/>
        <end position="153"/>
    </location>
</feature>
<dbReference type="RefSeq" id="WP_091315596.1">
    <property type="nucleotide sequence ID" value="NZ_CBCSJU010000010.1"/>
</dbReference>
<feature type="transmembrane region" description="Helical" evidence="1">
    <location>
        <begin position="70"/>
        <end position="88"/>
    </location>
</feature>
<evidence type="ECO:0000256" key="1">
    <source>
        <dbReference type="SAM" id="Phobius"/>
    </source>
</evidence>
<dbReference type="AlphaFoldDB" id="A0A1H6XSR8"/>
<keyword evidence="1" id="KW-0472">Membrane</keyword>
<dbReference type="STRING" id="402734.SAMN05660918_0005"/>
<sequence length="237" mass="26603">MNYTIYLFPLLSVILGYIFAIFFAPKSKKNLKLLLAFSGAFLLSLTVMHLLPEVYHSEEIITEPGHEGHFHSKIGIFIMIGIVFQIILEYFSKGAEHGHVHGHSKISHIPWLLFFSLCLHALLEGLPINKHPHLAYGIAIHHFPIAIILTTFFKNAQLNSKAILFFMITFAFMTPIGTFLADNLSFITNYYSQLSGIVIGILFHISSTIIFESSEGHKFNLAKLVVIALGIVLASFM</sequence>
<feature type="transmembrane region" description="Helical" evidence="1">
    <location>
        <begin position="162"/>
        <end position="181"/>
    </location>
</feature>
<gene>
    <name evidence="2" type="ORF">SAMN05660918_0005</name>
</gene>
<feature type="transmembrane region" description="Helical" evidence="1">
    <location>
        <begin position="109"/>
        <end position="128"/>
    </location>
</feature>
<name>A0A1H6XSR8_9FLAO</name>
<keyword evidence="3" id="KW-1185">Reference proteome</keyword>
<evidence type="ECO:0000313" key="2">
    <source>
        <dbReference type="EMBL" id="SEJ32128.1"/>
    </source>
</evidence>
<protein>
    <submittedName>
        <fullName evidence="2">ZIP Zinc transporter</fullName>
    </submittedName>
</protein>
<evidence type="ECO:0000313" key="3">
    <source>
        <dbReference type="Proteomes" id="UP000199702"/>
    </source>
</evidence>
<reference evidence="3" key="1">
    <citation type="submission" date="2016-10" db="EMBL/GenBank/DDBJ databases">
        <authorList>
            <person name="Varghese N."/>
            <person name="Submissions S."/>
        </authorList>
    </citation>
    <scope>NUCLEOTIDE SEQUENCE [LARGE SCALE GENOMIC DNA]</scope>
    <source>
        <strain evidence="3">DSM 17934</strain>
    </source>
</reference>
<dbReference type="Proteomes" id="UP000199702">
    <property type="component" value="Unassembled WGS sequence"/>
</dbReference>
<feature type="transmembrane region" description="Helical" evidence="1">
    <location>
        <begin position="6"/>
        <end position="24"/>
    </location>
</feature>
<feature type="transmembrane region" description="Helical" evidence="1">
    <location>
        <begin position="31"/>
        <end position="50"/>
    </location>
</feature>
<keyword evidence="1" id="KW-0812">Transmembrane</keyword>
<feature type="transmembrane region" description="Helical" evidence="1">
    <location>
        <begin position="193"/>
        <end position="212"/>
    </location>
</feature>